<evidence type="ECO:0000313" key="1">
    <source>
        <dbReference type="EMBL" id="GAM43242.1"/>
    </source>
</evidence>
<dbReference type="PANTHER" id="PTHR11362:SF78">
    <property type="entry name" value="PROTEASE INHIBITOR"/>
    <property type="match status" value="1"/>
</dbReference>
<keyword evidence="2" id="KW-1185">Reference proteome</keyword>
<dbReference type="GO" id="GO:0005543">
    <property type="term" value="F:phospholipid binding"/>
    <property type="evidence" value="ECO:0007669"/>
    <property type="project" value="TreeGrafter"/>
</dbReference>
<proteinExistence type="predicted"/>
<dbReference type="Pfam" id="PF01161">
    <property type="entry name" value="PBP"/>
    <property type="match status" value="1"/>
</dbReference>
<dbReference type="InterPro" id="IPR008914">
    <property type="entry name" value="PEBP"/>
</dbReference>
<dbReference type="GO" id="GO:0030162">
    <property type="term" value="P:regulation of proteolysis"/>
    <property type="evidence" value="ECO:0007669"/>
    <property type="project" value="TreeGrafter"/>
</dbReference>
<dbReference type="GO" id="GO:0030414">
    <property type="term" value="F:peptidase inhibitor activity"/>
    <property type="evidence" value="ECO:0007669"/>
    <property type="project" value="TreeGrafter"/>
</dbReference>
<gene>
    <name evidence="1" type="ORF">TCE0_047f17892</name>
</gene>
<dbReference type="InterPro" id="IPR035810">
    <property type="entry name" value="PEBP_euk"/>
</dbReference>
<dbReference type="GO" id="GO:0046578">
    <property type="term" value="P:regulation of Ras protein signal transduction"/>
    <property type="evidence" value="ECO:0007669"/>
    <property type="project" value="TreeGrafter"/>
</dbReference>
<dbReference type="InterPro" id="IPR036610">
    <property type="entry name" value="PEBP-like_sf"/>
</dbReference>
<dbReference type="PANTHER" id="PTHR11362">
    <property type="entry name" value="PHOSPHATIDYLETHANOLAMINE-BINDING PROTEIN"/>
    <property type="match status" value="1"/>
</dbReference>
<dbReference type="SUPFAM" id="SSF49777">
    <property type="entry name" value="PEBP-like"/>
    <property type="match status" value="1"/>
</dbReference>
<dbReference type="Gene3D" id="3.90.280.10">
    <property type="entry name" value="PEBP-like"/>
    <property type="match status" value="1"/>
</dbReference>
<dbReference type="EMBL" id="DF933843">
    <property type="protein sequence ID" value="GAM43242.1"/>
    <property type="molecule type" value="Genomic_DNA"/>
</dbReference>
<dbReference type="AlphaFoldDB" id="A0A0B8N502"/>
<dbReference type="CDD" id="cd00866">
    <property type="entry name" value="PEBP_euk"/>
    <property type="match status" value="1"/>
</dbReference>
<evidence type="ECO:0000313" key="2">
    <source>
        <dbReference type="Proteomes" id="UP000053095"/>
    </source>
</evidence>
<organism evidence="1 2">
    <name type="scientific">Talaromyces pinophilus</name>
    <name type="common">Penicillium pinophilum</name>
    <dbReference type="NCBI Taxonomy" id="128442"/>
    <lineage>
        <taxon>Eukaryota</taxon>
        <taxon>Fungi</taxon>
        <taxon>Dikarya</taxon>
        <taxon>Ascomycota</taxon>
        <taxon>Pezizomycotina</taxon>
        <taxon>Eurotiomycetes</taxon>
        <taxon>Eurotiomycetidae</taxon>
        <taxon>Eurotiales</taxon>
        <taxon>Trichocomaceae</taxon>
        <taxon>Talaromyces</taxon>
        <taxon>Talaromyces sect. Talaromyces</taxon>
    </lineage>
</organism>
<reference evidence="2" key="1">
    <citation type="journal article" date="2015" name="Genome Announc.">
        <title>Draft genome sequence of Talaromyces cellulolyticus strain Y-94, a source of lignocellulosic biomass-degrading enzymes.</title>
        <authorList>
            <person name="Fujii T."/>
            <person name="Koike H."/>
            <person name="Sawayama S."/>
            <person name="Yano S."/>
            <person name="Inoue H."/>
        </authorList>
    </citation>
    <scope>NUCLEOTIDE SEQUENCE [LARGE SCALE GENOMIC DNA]</scope>
    <source>
        <strain evidence="2">Y-94</strain>
    </source>
</reference>
<protein>
    <submittedName>
        <fullName evidence="1">Phosphatidylethanolamine-binding protein</fullName>
    </submittedName>
</protein>
<sequence>MPDVSKHAAVLQDLKNGTVRTLGVSIGPVTITPGQKIAKAETHQTPKLTAPSDLPKDSSYTVICLDLDAPFISWNFMSPIAHLVQTDLKISQTDEEGDLELKSSEPTLGSWVGAGPPPGAQPHRYVFYLYEQKSDSSIASKIKPFSYAQRIRVNFDALVKQLDLGKLVAANYFVSN</sequence>
<accession>A0A0B8N502</accession>
<name>A0A0B8N502_TALPI</name>
<dbReference type="Proteomes" id="UP000053095">
    <property type="component" value="Unassembled WGS sequence"/>
</dbReference>